<dbReference type="PANTHER" id="PTHR33392:SF6">
    <property type="entry name" value="POLYISOPRENYL-TEICHOIC ACID--PEPTIDOGLYCAN TEICHOIC ACID TRANSFERASE TAGU"/>
    <property type="match status" value="1"/>
</dbReference>
<evidence type="ECO:0000313" key="7">
    <source>
        <dbReference type="EMBL" id="MDQ0367299.1"/>
    </source>
</evidence>
<dbReference type="InterPro" id="IPR027417">
    <property type="entry name" value="P-loop_NTPase"/>
</dbReference>
<keyword evidence="8" id="KW-1185">Reference proteome</keyword>
<organism evidence="7 8">
    <name type="scientific">Catenuloplanes indicus</name>
    <dbReference type="NCBI Taxonomy" id="137267"/>
    <lineage>
        <taxon>Bacteria</taxon>
        <taxon>Bacillati</taxon>
        <taxon>Actinomycetota</taxon>
        <taxon>Actinomycetes</taxon>
        <taxon>Micromonosporales</taxon>
        <taxon>Micromonosporaceae</taxon>
        <taxon>Catenuloplanes</taxon>
    </lineage>
</organism>
<dbReference type="RefSeq" id="WP_307241257.1">
    <property type="nucleotide sequence ID" value="NZ_JAUSUZ010000001.1"/>
</dbReference>
<dbReference type="PROSITE" id="PS50893">
    <property type="entry name" value="ABC_TRANSPORTER_2"/>
    <property type="match status" value="1"/>
</dbReference>
<proteinExistence type="inferred from homology"/>
<dbReference type="InterPro" id="IPR004474">
    <property type="entry name" value="LytR_CpsA_psr"/>
</dbReference>
<accession>A0AAE3W0S0</accession>
<feature type="transmembrane region" description="Helical" evidence="5">
    <location>
        <begin position="344"/>
        <end position="370"/>
    </location>
</feature>
<dbReference type="CDD" id="cd03228">
    <property type="entry name" value="ABCC_MRP_Like"/>
    <property type="match status" value="1"/>
</dbReference>
<name>A0AAE3W0S0_9ACTN</name>
<dbReference type="InterPro" id="IPR050922">
    <property type="entry name" value="LytR/CpsA/Psr_CW_biosynth"/>
</dbReference>
<evidence type="ECO:0000256" key="3">
    <source>
        <dbReference type="ARBA" id="ARBA00022840"/>
    </source>
</evidence>
<keyword evidence="2" id="KW-0547">Nucleotide-binding</keyword>
<dbReference type="InterPro" id="IPR003439">
    <property type="entry name" value="ABC_transporter-like_ATP-bd"/>
</dbReference>
<dbReference type="PANTHER" id="PTHR33392">
    <property type="entry name" value="POLYISOPRENYL-TEICHOIC ACID--PEPTIDOGLYCAN TEICHOIC ACID TRANSFERASE TAGU"/>
    <property type="match status" value="1"/>
</dbReference>
<dbReference type="AlphaFoldDB" id="A0AAE3W0S0"/>
<keyword evidence="3" id="KW-0067">ATP-binding</keyword>
<gene>
    <name evidence="7" type="ORF">J2S42_003968</name>
</gene>
<evidence type="ECO:0000259" key="6">
    <source>
        <dbReference type="PROSITE" id="PS50893"/>
    </source>
</evidence>
<dbReference type="NCBIfam" id="TIGR00350">
    <property type="entry name" value="lytR_cpsA_psr"/>
    <property type="match status" value="1"/>
</dbReference>
<dbReference type="SUPFAM" id="SSF52540">
    <property type="entry name" value="P-loop containing nucleoside triphosphate hydrolases"/>
    <property type="match status" value="1"/>
</dbReference>
<evidence type="ECO:0000256" key="5">
    <source>
        <dbReference type="SAM" id="Phobius"/>
    </source>
</evidence>
<dbReference type="Pfam" id="PF00005">
    <property type="entry name" value="ABC_tran"/>
    <property type="match status" value="1"/>
</dbReference>
<protein>
    <submittedName>
        <fullName evidence="7">LCP family protein required for cell wall assembly</fullName>
    </submittedName>
</protein>
<reference evidence="7 8" key="1">
    <citation type="submission" date="2023-07" db="EMBL/GenBank/DDBJ databases">
        <title>Sequencing the genomes of 1000 actinobacteria strains.</title>
        <authorList>
            <person name="Klenk H.-P."/>
        </authorList>
    </citation>
    <scope>NUCLEOTIDE SEQUENCE [LARGE SCALE GENOMIC DNA]</scope>
    <source>
        <strain evidence="7 8">DSM 44709</strain>
    </source>
</reference>
<dbReference type="GO" id="GO:0005524">
    <property type="term" value="F:ATP binding"/>
    <property type="evidence" value="ECO:0007669"/>
    <property type="project" value="UniProtKB-KW"/>
</dbReference>
<feature type="domain" description="ABC transporter" evidence="6">
    <location>
        <begin position="57"/>
        <end position="272"/>
    </location>
</feature>
<evidence type="ECO:0000256" key="1">
    <source>
        <dbReference type="ARBA" id="ARBA00006068"/>
    </source>
</evidence>
<sequence length="665" mass="69882">MPAAAALLFHRLFTPLGTLLLSFGEVQRAGAAPVCTVGVLLVPPAPAGLDPKPRGTVRVTVAGLRHTYDPEVLKGVDLAVEAGTSLALVGVSGAGKATLAGIVAGVLTPSAGRVTLTDADGSETVSTLDAGVLRDWVCLVSQETHVFAGTIRDDLALAALDAVGCDRELDADATLPPAEAQRLAVARLLLRDPPVVILDEATAEAGSAGARQLDRAAEAVARGRTAIVVAHRLSQARACDRIAVLDDGRVVEHAAMRNWSRPAGCTPGSGRPGPDTVCPASRPVSGGGTGELPGRPVQQRLKWLVRAGSRVGTLRGMERSGGLVDEDATQVIEAVRPARKRARWARVLIFAVVTGLVIAGGATAATALYVSSVERSIEKVDAFTEVPEESRPVKVEVAANALNLLLLGSDSRDPENTTGSRSDTIIVAHLPADRSGAQLISIPRDTWVHVPRSPDGRNGDTEAKINAAYAWGGVPLMVQTVEDFTKVRMDHVVLVDFGGFQQIVDALGGIDIQVEQDFTSIHEPFREFTEGSMHMDGATALDYARQRYQFQDGDFARIRHQQQVIKAILDRAASGGMLSSPAAVNDFVKATADAVSVDQTLSILDLATQMRNVRGGNLTFLTTPTTGTGRVGDESVVLADTQAATALYDAVRTDSVPDILAAAEK</sequence>
<evidence type="ECO:0000256" key="2">
    <source>
        <dbReference type="ARBA" id="ARBA00022741"/>
    </source>
</evidence>
<dbReference type="EMBL" id="JAUSUZ010000001">
    <property type="protein sequence ID" value="MDQ0367299.1"/>
    <property type="molecule type" value="Genomic_DNA"/>
</dbReference>
<dbReference type="SMART" id="SM00382">
    <property type="entry name" value="AAA"/>
    <property type="match status" value="1"/>
</dbReference>
<comment type="caution">
    <text evidence="7">The sequence shown here is derived from an EMBL/GenBank/DDBJ whole genome shotgun (WGS) entry which is preliminary data.</text>
</comment>
<dbReference type="Pfam" id="PF03816">
    <property type="entry name" value="LytR_cpsA_psr"/>
    <property type="match status" value="1"/>
</dbReference>
<dbReference type="Gene3D" id="3.40.50.300">
    <property type="entry name" value="P-loop containing nucleotide triphosphate hydrolases"/>
    <property type="match status" value="1"/>
</dbReference>
<evidence type="ECO:0000313" key="8">
    <source>
        <dbReference type="Proteomes" id="UP001240236"/>
    </source>
</evidence>
<feature type="region of interest" description="Disordered" evidence="4">
    <location>
        <begin position="262"/>
        <end position="294"/>
    </location>
</feature>
<dbReference type="Gene3D" id="3.40.630.190">
    <property type="entry name" value="LCP protein"/>
    <property type="match status" value="1"/>
</dbReference>
<dbReference type="InterPro" id="IPR003593">
    <property type="entry name" value="AAA+_ATPase"/>
</dbReference>
<keyword evidence="5" id="KW-1133">Transmembrane helix</keyword>
<keyword evidence="5" id="KW-0472">Membrane</keyword>
<dbReference type="Proteomes" id="UP001240236">
    <property type="component" value="Unassembled WGS sequence"/>
</dbReference>
<comment type="similarity">
    <text evidence="1">Belongs to the LytR/CpsA/Psr (LCP) family.</text>
</comment>
<dbReference type="GO" id="GO:0016887">
    <property type="term" value="F:ATP hydrolysis activity"/>
    <property type="evidence" value="ECO:0007669"/>
    <property type="project" value="InterPro"/>
</dbReference>
<keyword evidence="5" id="KW-0812">Transmembrane</keyword>
<evidence type="ECO:0000256" key="4">
    <source>
        <dbReference type="SAM" id="MobiDB-lite"/>
    </source>
</evidence>